<dbReference type="SUPFAM" id="SSF52374">
    <property type="entry name" value="Nucleotidylyl transferase"/>
    <property type="match status" value="1"/>
</dbReference>
<dbReference type="NCBIfam" id="NF010191">
    <property type="entry name" value="PRK13670.1"/>
    <property type="match status" value="1"/>
</dbReference>
<comment type="subcellular location">
    <subcellularLocation>
        <location evidence="2">Cytoplasm</location>
    </subcellularLocation>
</comment>
<comment type="caution">
    <text evidence="3">The sequence shown here is derived from an EMBL/GenBank/DDBJ whole genome shotgun (WGS) entry which is preliminary data.</text>
</comment>
<dbReference type="InterPro" id="IPR014729">
    <property type="entry name" value="Rossmann-like_a/b/a_fold"/>
</dbReference>
<keyword evidence="2" id="KW-0547">Nucleotide-binding</keyword>
<dbReference type="EMBL" id="JARUJP010000007">
    <property type="protein sequence ID" value="MDW8801064.1"/>
    <property type="molecule type" value="Genomic_DNA"/>
</dbReference>
<comment type="similarity">
    <text evidence="2">Belongs to the TmcAL family.</text>
</comment>
<evidence type="ECO:0000313" key="3">
    <source>
        <dbReference type="EMBL" id="MDW8801064.1"/>
    </source>
</evidence>
<sequence length="406" mass="45688">MKVTGVIVEYNPFHKGHLYHLEKTKEITNCDGIIAVMSGSFMQRGIPAMVDKWNRAKSALLNGVDLVIELPTIYSLSSAEIFAYGGISLLDSLGVTNCICFGSEYGDAAGLSQIASILLSEPEEYRIILKNQLNLGLSFPVARSRALIQFLQLSDNKDLSDLQQILSSSNNILGIEYCKSILKLNSNIEPFSIKRQGGSYTSTALSNTFSSASSIRKYIKENKSLSGLQNHLPEKVYDSLLFLLKNNYNFVSEDSMLPYIKYKTILHRNLIKNLPDVSEGIDNRIVKFLETANSYEELISLVKSKRYTYTRISRILCQYFVGFENFDTDLLRKRPCPYARVLGFNSTGLKILKEAKRKSSIPIYTKLPKTLDDTLKLDILATRFYSLLNNSIHPNSDYLTSPIITS</sequence>
<comment type="catalytic activity">
    <reaction evidence="2">
        <text>cytidine(34) in elongator tRNA(Met) + acetate + ATP = N(4)-acetylcytidine(34) in elongator tRNA(Met) + AMP + diphosphate</text>
        <dbReference type="Rhea" id="RHEA:58144"/>
        <dbReference type="Rhea" id="RHEA-COMP:10693"/>
        <dbReference type="Rhea" id="RHEA-COMP:10694"/>
        <dbReference type="ChEBI" id="CHEBI:30089"/>
        <dbReference type="ChEBI" id="CHEBI:30616"/>
        <dbReference type="ChEBI" id="CHEBI:33019"/>
        <dbReference type="ChEBI" id="CHEBI:74900"/>
        <dbReference type="ChEBI" id="CHEBI:82748"/>
        <dbReference type="ChEBI" id="CHEBI:456215"/>
    </reaction>
</comment>
<dbReference type="Pfam" id="PF05636">
    <property type="entry name" value="HIGH_NTase1"/>
    <property type="match status" value="1"/>
</dbReference>
<dbReference type="InterPro" id="IPR008513">
    <property type="entry name" value="tRNA(Met)_cyd_acetate_ligase"/>
</dbReference>
<feature type="binding site" evidence="2">
    <location>
        <position position="195"/>
    </location>
    <ligand>
        <name>ATP</name>
        <dbReference type="ChEBI" id="CHEBI:30616"/>
    </ligand>
</feature>
<evidence type="ECO:0000313" key="4">
    <source>
        <dbReference type="Proteomes" id="UP001281656"/>
    </source>
</evidence>
<keyword evidence="2" id="KW-0963">Cytoplasm</keyword>
<keyword evidence="2" id="KW-0820">tRNA-binding</keyword>
<protein>
    <recommendedName>
        <fullName evidence="2">tRNA(Met) cytidine acetate ligase</fullName>
        <ecNumber evidence="2">6.3.4.-</ecNumber>
    </recommendedName>
</protein>
<proteinExistence type="inferred from homology"/>
<feature type="binding site" evidence="2">
    <location>
        <position position="170"/>
    </location>
    <ligand>
        <name>ATP</name>
        <dbReference type="ChEBI" id="CHEBI:30616"/>
    </ligand>
</feature>
<dbReference type="HAMAP" id="MF_01539">
    <property type="entry name" value="TmcAL"/>
    <property type="match status" value="1"/>
</dbReference>
<dbReference type="RefSeq" id="WP_318797766.1">
    <property type="nucleotide sequence ID" value="NZ_JARUJP010000007.1"/>
</dbReference>
<dbReference type="PANTHER" id="PTHR37825:SF1">
    <property type="entry name" value="TRNA(MET) CYTIDINE ACETATE LIGASE"/>
    <property type="match status" value="1"/>
</dbReference>
<reference evidence="3 4" key="1">
    <citation type="submission" date="2023-04" db="EMBL/GenBank/DDBJ databases">
        <title>Clostridium tannerae sp. nov., isolated from the fecal material of an alpaca.</title>
        <authorList>
            <person name="Miller S."/>
            <person name="Hendry M."/>
            <person name="King J."/>
            <person name="Sankaranarayanan K."/>
            <person name="Lawson P.A."/>
        </authorList>
    </citation>
    <scope>NUCLEOTIDE SEQUENCE [LARGE SCALE GENOMIC DNA]</scope>
    <source>
        <strain evidence="3 4">A1-XYC3</strain>
    </source>
</reference>
<comment type="function">
    <text evidence="2">Catalyzes the formation of N(4)-acetylcytidine (ac(4)C) at the wobble position of elongator tRNA(Met), using acetate and ATP as substrates. First activates an acetate ion to form acetyladenylate (Ac-AMP) and then transfers the acetyl group to tRNA to form ac(4)C34.</text>
</comment>
<keyword evidence="2" id="KW-0694">RNA-binding</keyword>
<comment type="caution">
    <text evidence="2">Lacks conserved residue(s) required for the propagation of feature annotation.</text>
</comment>
<feature type="binding site" evidence="2">
    <location>
        <begin position="7"/>
        <end position="20"/>
    </location>
    <ligand>
        <name>ATP</name>
        <dbReference type="ChEBI" id="CHEBI:30616"/>
    </ligand>
</feature>
<gene>
    <name evidence="2" type="primary">tmcAL</name>
    <name evidence="3" type="ORF">P8V03_07830</name>
</gene>
<feature type="binding site" evidence="2">
    <location>
        <position position="102"/>
    </location>
    <ligand>
        <name>ATP</name>
        <dbReference type="ChEBI" id="CHEBI:30616"/>
    </ligand>
</feature>
<evidence type="ECO:0000256" key="1">
    <source>
        <dbReference type="ARBA" id="ARBA00022694"/>
    </source>
</evidence>
<dbReference type="EC" id="6.3.4.-" evidence="2"/>
<dbReference type="Gene3D" id="3.40.50.620">
    <property type="entry name" value="HUPs"/>
    <property type="match status" value="1"/>
</dbReference>
<dbReference type="Proteomes" id="UP001281656">
    <property type="component" value="Unassembled WGS sequence"/>
</dbReference>
<evidence type="ECO:0000256" key="2">
    <source>
        <dbReference type="HAMAP-Rule" id="MF_01539"/>
    </source>
</evidence>
<keyword evidence="4" id="KW-1185">Reference proteome</keyword>
<keyword evidence="1 2" id="KW-0819">tRNA processing</keyword>
<accession>A0ABU4JSD8</accession>
<organism evidence="3 4">
    <name type="scientific">Clostridium tanneri</name>
    <dbReference type="NCBI Taxonomy" id="3037988"/>
    <lineage>
        <taxon>Bacteria</taxon>
        <taxon>Bacillati</taxon>
        <taxon>Bacillota</taxon>
        <taxon>Clostridia</taxon>
        <taxon>Eubacteriales</taxon>
        <taxon>Clostridiaceae</taxon>
        <taxon>Clostridium</taxon>
    </lineage>
</organism>
<keyword evidence="2" id="KW-0067">ATP-binding</keyword>
<keyword evidence="2" id="KW-0436">Ligase</keyword>
<dbReference type="PANTHER" id="PTHR37825">
    <property type="entry name" value="TRNA(MET) CYTIDINE ACETATE LIGASE"/>
    <property type="match status" value="1"/>
</dbReference>
<name>A0ABU4JSD8_9CLOT</name>